<proteinExistence type="predicted"/>
<evidence type="ECO:0000313" key="2">
    <source>
        <dbReference type="Proteomes" id="UP001196413"/>
    </source>
</evidence>
<protein>
    <submittedName>
        <fullName evidence="1">Uncharacterized protein</fullName>
    </submittedName>
</protein>
<evidence type="ECO:0000313" key="1">
    <source>
        <dbReference type="EMBL" id="KAJ1359979.1"/>
    </source>
</evidence>
<name>A0AAD5QSH2_PARTN</name>
<organism evidence="1 2">
    <name type="scientific">Parelaphostrongylus tenuis</name>
    <name type="common">Meningeal worm</name>
    <dbReference type="NCBI Taxonomy" id="148309"/>
    <lineage>
        <taxon>Eukaryota</taxon>
        <taxon>Metazoa</taxon>
        <taxon>Ecdysozoa</taxon>
        <taxon>Nematoda</taxon>
        <taxon>Chromadorea</taxon>
        <taxon>Rhabditida</taxon>
        <taxon>Rhabditina</taxon>
        <taxon>Rhabditomorpha</taxon>
        <taxon>Strongyloidea</taxon>
        <taxon>Metastrongylidae</taxon>
        <taxon>Parelaphostrongylus</taxon>
    </lineage>
</organism>
<comment type="caution">
    <text evidence="1">The sequence shown here is derived from an EMBL/GenBank/DDBJ whole genome shotgun (WGS) entry which is preliminary data.</text>
</comment>
<dbReference type="AlphaFoldDB" id="A0AAD5QSH2"/>
<keyword evidence="2" id="KW-1185">Reference proteome</keyword>
<sequence>MLENEWWCKCALVGSGSTRPGTDLTNQSDFPANGSENPDNFSRAVKEFRRHRFQGGIAETSAYDSNAFYTNSTSTTTAGRLKELRLSSTLFLSVFVREESTHEKHVTKRSKCVHNEREEEEIAELATKSDQF</sequence>
<gene>
    <name evidence="1" type="ORF">KIN20_018822</name>
</gene>
<dbReference type="Proteomes" id="UP001196413">
    <property type="component" value="Unassembled WGS sequence"/>
</dbReference>
<dbReference type="EMBL" id="JAHQIW010003751">
    <property type="protein sequence ID" value="KAJ1359979.1"/>
    <property type="molecule type" value="Genomic_DNA"/>
</dbReference>
<reference evidence="1" key="1">
    <citation type="submission" date="2021-06" db="EMBL/GenBank/DDBJ databases">
        <title>Parelaphostrongylus tenuis whole genome reference sequence.</title>
        <authorList>
            <person name="Garwood T.J."/>
            <person name="Larsen P.A."/>
            <person name="Fountain-Jones N.M."/>
            <person name="Garbe J.R."/>
            <person name="Macchietto M.G."/>
            <person name="Kania S.A."/>
            <person name="Gerhold R.W."/>
            <person name="Richards J.E."/>
            <person name="Wolf T.M."/>
        </authorList>
    </citation>
    <scope>NUCLEOTIDE SEQUENCE</scope>
    <source>
        <strain evidence="1">MNPRO001-30</strain>
        <tissue evidence="1">Meninges</tissue>
    </source>
</reference>
<accession>A0AAD5QSH2</accession>